<proteinExistence type="predicted"/>
<dbReference type="EMBL" id="LNQB01000089">
    <property type="protein sequence ID" value="OAP39666.1"/>
    <property type="molecule type" value="Genomic_DNA"/>
</dbReference>
<dbReference type="Pfam" id="PF09228">
    <property type="entry name" value="Prok-TraM"/>
    <property type="match status" value="1"/>
</dbReference>
<sequence length="102" mass="11213">MGSETAALQSKPEIRALFGLTQGLPTPQLELLTVEAIRTHRILADKADQLFQALPEGDKIPEMVGSAQHLDYIRACMEMHAQLYATNTLINILGYIPKVPAN</sequence>
<dbReference type="InterPro" id="IPR015309">
    <property type="entry name" value="Tscrpt_rep_TraM"/>
</dbReference>
<evidence type="ECO:0000313" key="2">
    <source>
        <dbReference type="Proteomes" id="UP000078507"/>
    </source>
</evidence>
<organism evidence="1 2">
    <name type="scientific">Sinorhizobium saheli</name>
    <dbReference type="NCBI Taxonomy" id="36856"/>
    <lineage>
        <taxon>Bacteria</taxon>
        <taxon>Pseudomonadati</taxon>
        <taxon>Pseudomonadota</taxon>
        <taxon>Alphaproteobacteria</taxon>
        <taxon>Hyphomicrobiales</taxon>
        <taxon>Rhizobiaceae</taxon>
        <taxon>Sinorhizobium/Ensifer group</taxon>
        <taxon>Sinorhizobium</taxon>
    </lineage>
</organism>
<name>A0A178XWY4_SINSA</name>
<dbReference type="GO" id="GO:0045892">
    <property type="term" value="P:negative regulation of DNA-templated transcription"/>
    <property type="evidence" value="ECO:0007669"/>
    <property type="project" value="InterPro"/>
</dbReference>
<dbReference type="AlphaFoldDB" id="A0A178XWY4"/>
<protein>
    <submittedName>
        <fullName evidence="1">Transcriptional regulator</fullName>
    </submittedName>
</protein>
<evidence type="ECO:0000313" key="1">
    <source>
        <dbReference type="EMBL" id="OAP39666.1"/>
    </source>
</evidence>
<comment type="caution">
    <text evidence="1">The sequence shown here is derived from an EMBL/GenBank/DDBJ whole genome shotgun (WGS) entry which is preliminary data.</text>
</comment>
<keyword evidence="2" id="KW-1185">Reference proteome</keyword>
<dbReference type="InterPro" id="IPR036336">
    <property type="entry name" value="Tscrpt_rep_TraM_sf"/>
</dbReference>
<dbReference type="Gene3D" id="1.10.287.160">
    <property type="entry name" value="HR1 repeat"/>
    <property type="match status" value="1"/>
</dbReference>
<gene>
    <name evidence="1" type="ORF">ATB98_04935</name>
</gene>
<dbReference type="RefSeq" id="WP_066877798.1">
    <property type="nucleotide sequence ID" value="NZ_LNQB01000089.1"/>
</dbReference>
<accession>A0A178XWY4</accession>
<dbReference type="OrthoDB" id="8246915at2"/>
<dbReference type="SUPFAM" id="SSF109631">
    <property type="entry name" value="Transcriptional repressor TraM"/>
    <property type="match status" value="1"/>
</dbReference>
<dbReference type="Proteomes" id="UP000078507">
    <property type="component" value="Unassembled WGS sequence"/>
</dbReference>
<reference evidence="1 2" key="1">
    <citation type="submission" date="2015-11" db="EMBL/GenBank/DDBJ databases">
        <title>Ensifer anhuiense sp. nov., an effective nitrogen fixation bacterium with Glycine soja.</title>
        <authorList>
            <person name="Yan H."/>
            <person name="Chen W."/>
        </authorList>
    </citation>
    <scope>NUCLEOTIDE SEQUENCE [LARGE SCALE GENOMIC DNA]</scope>
    <source>
        <strain evidence="1 2">LMG 7837</strain>
    </source>
</reference>